<evidence type="ECO:0000256" key="1">
    <source>
        <dbReference type="SAM" id="MobiDB-lite"/>
    </source>
</evidence>
<feature type="region of interest" description="Disordered" evidence="1">
    <location>
        <begin position="122"/>
        <end position="152"/>
    </location>
</feature>
<protein>
    <submittedName>
        <fullName evidence="2">Uncharacterized protein</fullName>
    </submittedName>
</protein>
<gene>
    <name evidence="2" type="ORF">BDY21DRAFT_205624</name>
</gene>
<accession>A0A6A6P3K1</accession>
<organism evidence="2 3">
    <name type="scientific">Lineolata rhizophorae</name>
    <dbReference type="NCBI Taxonomy" id="578093"/>
    <lineage>
        <taxon>Eukaryota</taxon>
        <taxon>Fungi</taxon>
        <taxon>Dikarya</taxon>
        <taxon>Ascomycota</taxon>
        <taxon>Pezizomycotina</taxon>
        <taxon>Dothideomycetes</taxon>
        <taxon>Dothideomycetes incertae sedis</taxon>
        <taxon>Lineolatales</taxon>
        <taxon>Lineolataceae</taxon>
        <taxon>Lineolata</taxon>
    </lineage>
</organism>
<keyword evidence="3" id="KW-1185">Reference proteome</keyword>
<proteinExistence type="predicted"/>
<reference evidence="2" key="1">
    <citation type="journal article" date="2020" name="Stud. Mycol.">
        <title>101 Dothideomycetes genomes: a test case for predicting lifestyles and emergence of pathogens.</title>
        <authorList>
            <person name="Haridas S."/>
            <person name="Albert R."/>
            <person name="Binder M."/>
            <person name="Bloem J."/>
            <person name="Labutti K."/>
            <person name="Salamov A."/>
            <person name="Andreopoulos B."/>
            <person name="Baker S."/>
            <person name="Barry K."/>
            <person name="Bills G."/>
            <person name="Bluhm B."/>
            <person name="Cannon C."/>
            <person name="Castanera R."/>
            <person name="Culley D."/>
            <person name="Daum C."/>
            <person name="Ezra D."/>
            <person name="Gonzalez J."/>
            <person name="Henrissat B."/>
            <person name="Kuo A."/>
            <person name="Liang C."/>
            <person name="Lipzen A."/>
            <person name="Lutzoni F."/>
            <person name="Magnuson J."/>
            <person name="Mondo S."/>
            <person name="Nolan M."/>
            <person name="Ohm R."/>
            <person name="Pangilinan J."/>
            <person name="Park H.-J."/>
            <person name="Ramirez L."/>
            <person name="Alfaro M."/>
            <person name="Sun H."/>
            <person name="Tritt A."/>
            <person name="Yoshinaga Y."/>
            <person name="Zwiers L.-H."/>
            <person name="Turgeon B."/>
            <person name="Goodwin S."/>
            <person name="Spatafora J."/>
            <person name="Crous P."/>
            <person name="Grigoriev I."/>
        </authorList>
    </citation>
    <scope>NUCLEOTIDE SEQUENCE</scope>
    <source>
        <strain evidence="2">ATCC 16933</strain>
    </source>
</reference>
<evidence type="ECO:0000313" key="3">
    <source>
        <dbReference type="Proteomes" id="UP000799766"/>
    </source>
</evidence>
<dbReference type="AlphaFoldDB" id="A0A6A6P3K1"/>
<evidence type="ECO:0000313" key="2">
    <source>
        <dbReference type="EMBL" id="KAF2458546.1"/>
    </source>
</evidence>
<sequence>MINTYSTQSESLNHRHPVAKHRVPWSPSLLRLLVSSNGSATSFFSFASRFVLSSAARRPHEPMYARPCAWAQSEGTHARHRSRQISAENLKRAETSLCTISQDSSRRSLAVAQRGEASIVDIPTSPSHHFRNERTRKLVAHPRGQGEAQTKA</sequence>
<dbReference type="Proteomes" id="UP000799766">
    <property type="component" value="Unassembled WGS sequence"/>
</dbReference>
<name>A0A6A6P3K1_9PEZI</name>
<dbReference type="EMBL" id="MU001677">
    <property type="protein sequence ID" value="KAF2458546.1"/>
    <property type="molecule type" value="Genomic_DNA"/>
</dbReference>